<comment type="caution">
    <text evidence="1">The sequence shown here is derived from an EMBL/GenBank/DDBJ whole genome shotgun (WGS) entry which is preliminary data.</text>
</comment>
<accession>A0ACB1AWM9</accession>
<dbReference type="Proteomes" id="UP001497535">
    <property type="component" value="Unassembled WGS sequence"/>
</dbReference>
<proteinExistence type="predicted"/>
<evidence type="ECO:0000313" key="1">
    <source>
        <dbReference type="EMBL" id="CAK5107858.1"/>
    </source>
</evidence>
<protein>
    <submittedName>
        <fullName evidence="1">Uncharacterized protein</fullName>
    </submittedName>
</protein>
<reference evidence="1" key="1">
    <citation type="submission" date="2023-11" db="EMBL/GenBank/DDBJ databases">
        <authorList>
            <person name="Poullet M."/>
        </authorList>
    </citation>
    <scope>NUCLEOTIDE SEQUENCE</scope>
    <source>
        <strain evidence="1">E1834</strain>
    </source>
</reference>
<evidence type="ECO:0000313" key="2">
    <source>
        <dbReference type="Proteomes" id="UP001497535"/>
    </source>
</evidence>
<gene>
    <name evidence="1" type="ORF">MENTE1834_LOCUS43808</name>
</gene>
<keyword evidence="2" id="KW-1185">Reference proteome</keyword>
<organism evidence="1 2">
    <name type="scientific">Meloidogyne enterolobii</name>
    <name type="common">Root-knot nematode worm</name>
    <name type="synonym">Meloidogyne mayaguensis</name>
    <dbReference type="NCBI Taxonomy" id="390850"/>
    <lineage>
        <taxon>Eukaryota</taxon>
        <taxon>Metazoa</taxon>
        <taxon>Ecdysozoa</taxon>
        <taxon>Nematoda</taxon>
        <taxon>Chromadorea</taxon>
        <taxon>Rhabditida</taxon>
        <taxon>Tylenchina</taxon>
        <taxon>Tylenchomorpha</taxon>
        <taxon>Tylenchoidea</taxon>
        <taxon>Meloidogynidae</taxon>
        <taxon>Meloidogyninae</taxon>
        <taxon>Meloidogyne</taxon>
    </lineage>
</organism>
<name>A0ACB1AWM9_MELEN</name>
<dbReference type="EMBL" id="CAVMJV010000127">
    <property type="protein sequence ID" value="CAK5107858.1"/>
    <property type="molecule type" value="Genomic_DNA"/>
</dbReference>
<sequence length="91" mass="10537">MIQRLNYQECLNARITLPLNFDLENDRNLLSKIIKYRQIFDIPVSITIMPDCLPALIQLMIKRHTVTMNLVNPVPISLATILDLYKEVGKL</sequence>